<feature type="transmembrane region" description="Helical" evidence="1">
    <location>
        <begin position="120"/>
        <end position="139"/>
    </location>
</feature>
<evidence type="ECO:0000256" key="1">
    <source>
        <dbReference type="SAM" id="Phobius"/>
    </source>
</evidence>
<evidence type="ECO:0000313" key="2">
    <source>
        <dbReference type="EMBL" id="WSB10618.1"/>
    </source>
</evidence>
<protein>
    <recommendedName>
        <fullName evidence="4">Transmembrane protein</fullName>
    </recommendedName>
</protein>
<dbReference type="Proteomes" id="UP001356428">
    <property type="component" value="Chromosome"/>
</dbReference>
<feature type="transmembrane region" description="Helical" evidence="1">
    <location>
        <begin position="66"/>
        <end position="86"/>
    </location>
</feature>
<feature type="transmembrane region" description="Helical" evidence="1">
    <location>
        <begin position="98"/>
        <end position="114"/>
    </location>
</feature>
<dbReference type="EMBL" id="CP109083">
    <property type="protein sequence ID" value="WSB10618.1"/>
    <property type="molecule type" value="Genomic_DNA"/>
</dbReference>
<keyword evidence="1" id="KW-1133">Transmembrane helix</keyword>
<name>A0ABZ1F321_9ACTN</name>
<gene>
    <name evidence="2" type="ORF">OG849_26900</name>
</gene>
<dbReference type="RefSeq" id="WP_326703308.1">
    <property type="nucleotide sequence ID" value="NZ_CP109083.1"/>
</dbReference>
<organism evidence="2 3">
    <name type="scientific">Streptomyces cyaneofuscatus</name>
    <dbReference type="NCBI Taxonomy" id="66883"/>
    <lineage>
        <taxon>Bacteria</taxon>
        <taxon>Bacillati</taxon>
        <taxon>Actinomycetota</taxon>
        <taxon>Actinomycetes</taxon>
        <taxon>Kitasatosporales</taxon>
        <taxon>Streptomycetaceae</taxon>
        <taxon>Streptomyces</taxon>
    </lineage>
</organism>
<evidence type="ECO:0000313" key="3">
    <source>
        <dbReference type="Proteomes" id="UP001356428"/>
    </source>
</evidence>
<keyword evidence="1" id="KW-0812">Transmembrane</keyword>
<keyword evidence="1" id="KW-0472">Membrane</keyword>
<keyword evidence="3" id="KW-1185">Reference proteome</keyword>
<evidence type="ECO:0008006" key="4">
    <source>
        <dbReference type="Google" id="ProtNLM"/>
    </source>
</evidence>
<reference evidence="2 3" key="1">
    <citation type="submission" date="2022-10" db="EMBL/GenBank/DDBJ databases">
        <title>The complete genomes of actinobacterial strains from the NBC collection.</title>
        <authorList>
            <person name="Joergensen T.S."/>
            <person name="Alvarez Arevalo M."/>
            <person name="Sterndorff E.B."/>
            <person name="Faurdal D."/>
            <person name="Vuksanovic O."/>
            <person name="Mourched A.-S."/>
            <person name="Charusanti P."/>
            <person name="Shaw S."/>
            <person name="Blin K."/>
            <person name="Weber T."/>
        </authorList>
    </citation>
    <scope>NUCLEOTIDE SEQUENCE [LARGE SCALE GENOMIC DNA]</scope>
    <source>
        <strain evidence="2 3">NBC 01792</strain>
    </source>
</reference>
<sequence length="164" mass="16699">MDFLDPFGEDGPADDEVTVRPGPLWRHALWVVGVAALGVGLGWAGSLFRLGPDDYGLLAAAPGSPWTYLAVWAVTGLAATAVLRAAAAKVPVPSPGTIAVILLLVGTRLSLGWRPETPELAAMAAAALVLAGVWAGIALRAAGVAQKAQQQGARQKRAESSGGS</sequence>
<accession>A0ABZ1F321</accession>
<proteinExistence type="predicted"/>
<feature type="transmembrane region" description="Helical" evidence="1">
    <location>
        <begin position="28"/>
        <end position="46"/>
    </location>
</feature>